<sequence>MSSFSCRSKYYIQDWTYAVEQEGCYIEHLLDKAPEIRVHESRKEWMNIPVSEQRKRRIRGWRAEQFLRPKQTFSPIKYMGHSIALQQVERGGGHPIYSMKNSACMKFKMQLHQYSEILLTINIQSYQV</sequence>
<protein>
    <submittedName>
        <fullName evidence="1">Uncharacterized protein</fullName>
    </submittedName>
</protein>
<comment type="caution">
    <text evidence="1">The sequence shown here is derived from an EMBL/GenBank/DDBJ whole genome shotgun (WGS) entry which is preliminary data.</text>
</comment>
<proteinExistence type="predicted"/>
<gene>
    <name evidence="1" type="ORF">TNCT_65381</name>
</gene>
<name>A0A8X6LLV4_TRICU</name>
<dbReference type="Proteomes" id="UP000887116">
    <property type="component" value="Unassembled WGS sequence"/>
</dbReference>
<reference evidence="1" key="1">
    <citation type="submission" date="2020-07" db="EMBL/GenBank/DDBJ databases">
        <title>Multicomponent nature underlies the extraordinary mechanical properties of spider dragline silk.</title>
        <authorList>
            <person name="Kono N."/>
            <person name="Nakamura H."/>
            <person name="Mori M."/>
            <person name="Yoshida Y."/>
            <person name="Ohtoshi R."/>
            <person name="Malay A.D."/>
            <person name="Moran D.A.P."/>
            <person name="Tomita M."/>
            <person name="Numata K."/>
            <person name="Arakawa K."/>
        </authorList>
    </citation>
    <scope>NUCLEOTIDE SEQUENCE</scope>
</reference>
<organism evidence="1 2">
    <name type="scientific">Trichonephila clavata</name>
    <name type="common">Joro spider</name>
    <name type="synonym">Nephila clavata</name>
    <dbReference type="NCBI Taxonomy" id="2740835"/>
    <lineage>
        <taxon>Eukaryota</taxon>
        <taxon>Metazoa</taxon>
        <taxon>Ecdysozoa</taxon>
        <taxon>Arthropoda</taxon>
        <taxon>Chelicerata</taxon>
        <taxon>Arachnida</taxon>
        <taxon>Araneae</taxon>
        <taxon>Araneomorphae</taxon>
        <taxon>Entelegynae</taxon>
        <taxon>Araneoidea</taxon>
        <taxon>Nephilidae</taxon>
        <taxon>Trichonephila</taxon>
    </lineage>
</organism>
<evidence type="ECO:0000313" key="2">
    <source>
        <dbReference type="Proteomes" id="UP000887116"/>
    </source>
</evidence>
<evidence type="ECO:0000313" key="1">
    <source>
        <dbReference type="EMBL" id="GFR15476.1"/>
    </source>
</evidence>
<accession>A0A8X6LLV4</accession>
<dbReference type="AlphaFoldDB" id="A0A8X6LLV4"/>
<keyword evidence="2" id="KW-1185">Reference proteome</keyword>
<dbReference type="EMBL" id="BMAO01007377">
    <property type="protein sequence ID" value="GFR15476.1"/>
    <property type="molecule type" value="Genomic_DNA"/>
</dbReference>